<evidence type="ECO:0000256" key="1">
    <source>
        <dbReference type="ARBA" id="ARBA00006987"/>
    </source>
</evidence>
<dbReference type="Pfam" id="PF03401">
    <property type="entry name" value="TctC"/>
    <property type="match status" value="1"/>
</dbReference>
<gene>
    <name evidence="3" type="ORF">CBW24_05830</name>
</gene>
<dbReference type="PIRSF" id="PIRSF017082">
    <property type="entry name" value="YflP"/>
    <property type="match status" value="1"/>
</dbReference>
<feature type="chain" id="PRO_5013081317" description="Tripartite-type tricarboxylate transporter receptor subunit TctC" evidence="2">
    <location>
        <begin position="25"/>
        <end position="309"/>
    </location>
</feature>
<name>A0A291LY54_9RHOB</name>
<dbReference type="InterPro" id="IPR005064">
    <property type="entry name" value="BUG"/>
</dbReference>
<protein>
    <recommendedName>
        <fullName evidence="5">Tripartite-type tricarboxylate transporter receptor subunit TctC</fullName>
    </recommendedName>
</protein>
<dbReference type="AlphaFoldDB" id="A0A291LY54"/>
<feature type="signal peptide" evidence="2">
    <location>
        <begin position="1"/>
        <end position="24"/>
    </location>
</feature>
<dbReference type="Gene3D" id="3.40.190.150">
    <property type="entry name" value="Bordetella uptake gene, domain 1"/>
    <property type="match status" value="1"/>
</dbReference>
<dbReference type="Gene3D" id="3.40.190.10">
    <property type="entry name" value="Periplasmic binding protein-like II"/>
    <property type="match status" value="1"/>
</dbReference>
<dbReference type="EMBL" id="CP021404">
    <property type="protein sequence ID" value="ATI41567.1"/>
    <property type="molecule type" value="Genomic_DNA"/>
</dbReference>
<evidence type="ECO:0000256" key="2">
    <source>
        <dbReference type="SAM" id="SignalP"/>
    </source>
</evidence>
<proteinExistence type="inferred from homology"/>
<sequence length="309" mass="31691">MTYKYSLTSLALATVAGLATGAQAQTLEMVVPFSAGGGTDTVARVFEPAFAEALGRTVVIRNNAGASGTIGAAAAAAADADGNTVGYLPIGPVAIQPSLRDTAYDLDSFSYICQTTSTPVFLLQAAEAENASVEDWVGQGTSDRVVYGSSGPGTIPHLAMAAFASEAGLNAVHLPFDGTGTAMNAMAGGEIDLFVDTATVLEANNVTALAVFAGERLDAYPDVPTMAELGYDLDFSVWQGLFGPAGLSEDQLATFASACEASVNSDAFADLAAKTNTGLLFRGPAEFETFVRQNAEMNATILKEAGLVN</sequence>
<reference evidence="3 4" key="1">
    <citation type="submission" date="2017-05" db="EMBL/GenBank/DDBJ databases">
        <title>Comparative genomic and metabolic analysis of manganese-oxidizing mechanisms in Celeribater manganoxidans DY25T: its adaption to the environment of polymetallic nodule.</title>
        <authorList>
            <person name="Wang X."/>
        </authorList>
    </citation>
    <scope>NUCLEOTIDE SEQUENCE [LARGE SCALE GENOMIC DNA]</scope>
    <source>
        <strain evidence="3 4">DY25</strain>
    </source>
</reference>
<dbReference type="KEGG" id="cmag:CBW24_05830"/>
<accession>A0A291LY54</accession>
<keyword evidence="2" id="KW-0732">Signal</keyword>
<dbReference type="RefSeq" id="WP_088662049.1">
    <property type="nucleotide sequence ID" value="NZ_CP021404.1"/>
</dbReference>
<comment type="similarity">
    <text evidence="1">Belongs to the UPF0065 (bug) family.</text>
</comment>
<dbReference type="OrthoDB" id="7248487at2"/>
<organism evidence="3 4">
    <name type="scientific">Pacificitalea manganoxidans</name>
    <dbReference type="NCBI Taxonomy" id="1411902"/>
    <lineage>
        <taxon>Bacteria</taxon>
        <taxon>Pseudomonadati</taxon>
        <taxon>Pseudomonadota</taxon>
        <taxon>Alphaproteobacteria</taxon>
        <taxon>Rhodobacterales</taxon>
        <taxon>Paracoccaceae</taxon>
        <taxon>Pacificitalea</taxon>
    </lineage>
</organism>
<keyword evidence="4" id="KW-1185">Reference proteome</keyword>
<dbReference type="Proteomes" id="UP000219050">
    <property type="component" value="Chromosome"/>
</dbReference>
<dbReference type="PANTHER" id="PTHR42928:SF5">
    <property type="entry name" value="BLR1237 PROTEIN"/>
    <property type="match status" value="1"/>
</dbReference>
<dbReference type="PANTHER" id="PTHR42928">
    <property type="entry name" value="TRICARBOXYLATE-BINDING PROTEIN"/>
    <property type="match status" value="1"/>
</dbReference>
<evidence type="ECO:0000313" key="4">
    <source>
        <dbReference type="Proteomes" id="UP000219050"/>
    </source>
</evidence>
<dbReference type="InterPro" id="IPR042100">
    <property type="entry name" value="Bug_dom1"/>
</dbReference>
<dbReference type="CDD" id="cd07012">
    <property type="entry name" value="PBP2_Bug_TTT"/>
    <property type="match status" value="1"/>
</dbReference>
<dbReference type="SUPFAM" id="SSF53850">
    <property type="entry name" value="Periplasmic binding protein-like II"/>
    <property type="match status" value="1"/>
</dbReference>
<evidence type="ECO:0008006" key="5">
    <source>
        <dbReference type="Google" id="ProtNLM"/>
    </source>
</evidence>
<evidence type="ECO:0000313" key="3">
    <source>
        <dbReference type="EMBL" id="ATI41567.1"/>
    </source>
</evidence>